<protein>
    <submittedName>
        <fullName evidence="3">ATP-binding protein</fullName>
    </submittedName>
    <submittedName>
        <fullName evidence="2">Nicotinamide-nucleotide adenylyltransferase, NadR type</fullName>
    </submittedName>
</protein>
<evidence type="ECO:0000259" key="1">
    <source>
        <dbReference type="Pfam" id="PF13521"/>
    </source>
</evidence>
<dbReference type="InterPro" id="IPR052735">
    <property type="entry name" value="NAD_biosynth-regulator"/>
</dbReference>
<dbReference type="OrthoDB" id="9151999at2"/>
<accession>A0A1K1P3E5</accession>
<keyword evidence="3" id="KW-0547">Nucleotide-binding</keyword>
<dbReference type="PANTHER" id="PTHR37512:SF1">
    <property type="entry name" value="NADR_TTD14 AAA DOMAIN-CONTAINING PROTEIN"/>
    <property type="match status" value="1"/>
</dbReference>
<dbReference type="SUPFAM" id="SSF52540">
    <property type="entry name" value="P-loop containing nucleoside triphosphate hydrolases"/>
    <property type="match status" value="1"/>
</dbReference>
<dbReference type="STRING" id="1004.SAMN05661012_01739"/>
<dbReference type="RefSeq" id="WP_072358933.1">
    <property type="nucleotide sequence ID" value="NZ_CBHWAX010000013.1"/>
</dbReference>
<dbReference type="EMBL" id="FPIZ01000004">
    <property type="protein sequence ID" value="SFW41973.1"/>
    <property type="molecule type" value="Genomic_DNA"/>
</dbReference>
<keyword evidence="2" id="KW-0808">Transferase</keyword>
<dbReference type="Proteomes" id="UP000183788">
    <property type="component" value="Unassembled WGS sequence"/>
</dbReference>
<reference evidence="3 5" key="2">
    <citation type="submission" date="2023-11" db="EMBL/GenBank/DDBJ databases">
        <title>MicrobeMod: A computational toolkit for identifying prokaryotic methylation and restriction-modification with nanopore sequencing.</title>
        <authorList>
            <person name="Crits-Christoph A."/>
            <person name="Kang S.C."/>
            <person name="Lee H."/>
            <person name="Ostrov N."/>
        </authorList>
    </citation>
    <scope>NUCLEOTIDE SEQUENCE [LARGE SCALE GENOMIC DNA]</scope>
    <source>
        <strain evidence="3 5">ATCC 23090</strain>
    </source>
</reference>
<organism evidence="2 4">
    <name type="scientific">Chitinophaga sancti</name>
    <dbReference type="NCBI Taxonomy" id="1004"/>
    <lineage>
        <taxon>Bacteria</taxon>
        <taxon>Pseudomonadati</taxon>
        <taxon>Bacteroidota</taxon>
        <taxon>Chitinophagia</taxon>
        <taxon>Chitinophagales</taxon>
        <taxon>Chitinophagaceae</taxon>
        <taxon>Chitinophaga</taxon>
    </lineage>
</organism>
<dbReference type="InterPro" id="IPR027417">
    <property type="entry name" value="P-loop_NTPase"/>
</dbReference>
<evidence type="ECO:0000313" key="4">
    <source>
        <dbReference type="Proteomes" id="UP000183788"/>
    </source>
</evidence>
<feature type="domain" description="NadR/Ttd14 AAA" evidence="1">
    <location>
        <begin position="6"/>
        <end position="162"/>
    </location>
</feature>
<dbReference type="GO" id="GO:0005524">
    <property type="term" value="F:ATP binding"/>
    <property type="evidence" value="ECO:0007669"/>
    <property type="project" value="UniProtKB-KW"/>
</dbReference>
<proteinExistence type="predicted"/>
<dbReference type="Pfam" id="PF13521">
    <property type="entry name" value="AAA_28"/>
    <property type="match status" value="1"/>
</dbReference>
<sequence length="179" mass="20769">MEELFKVVVIGPESTGKSTLSEFLASHYETMWVPEYARRYIEELPRPYEQSDLLAMAQGQLALEAERAKLANRLLVCDTDLHVIRVWSEHKYGACDPWIVAAIAERRYDLYLLTYIDIPWEEDPQREHPDPAMREYFYNVYKEIVQSSGVPWVEVRGSFEAREATAVKAIDQLLGANQR</sequence>
<dbReference type="EMBL" id="CP140154">
    <property type="protein sequence ID" value="WQG87437.1"/>
    <property type="molecule type" value="Genomic_DNA"/>
</dbReference>
<evidence type="ECO:0000313" key="5">
    <source>
        <dbReference type="Proteomes" id="UP001326715"/>
    </source>
</evidence>
<dbReference type="GO" id="GO:0016779">
    <property type="term" value="F:nucleotidyltransferase activity"/>
    <property type="evidence" value="ECO:0007669"/>
    <property type="project" value="UniProtKB-KW"/>
</dbReference>
<reference evidence="2 4" key="1">
    <citation type="submission" date="2016-11" db="EMBL/GenBank/DDBJ databases">
        <authorList>
            <person name="Jaros S."/>
            <person name="Januszkiewicz K."/>
            <person name="Wedrychowicz H."/>
        </authorList>
    </citation>
    <scope>NUCLEOTIDE SEQUENCE [LARGE SCALE GENOMIC DNA]</scope>
    <source>
        <strain evidence="2 4">DSM 784</strain>
    </source>
</reference>
<keyword evidence="2" id="KW-0548">Nucleotidyltransferase</keyword>
<keyword evidence="5" id="KW-1185">Reference proteome</keyword>
<dbReference type="AlphaFoldDB" id="A0A1K1P3E5"/>
<dbReference type="InterPro" id="IPR038727">
    <property type="entry name" value="NadR/Ttd14_AAA_dom"/>
</dbReference>
<dbReference type="PANTHER" id="PTHR37512">
    <property type="entry name" value="TRIFUNCTIONAL NAD BIOSYNTHESIS/REGULATOR PROTEIN NADR"/>
    <property type="match status" value="1"/>
</dbReference>
<keyword evidence="3" id="KW-0067">ATP-binding</keyword>
<evidence type="ECO:0000313" key="2">
    <source>
        <dbReference type="EMBL" id="SFW41973.1"/>
    </source>
</evidence>
<evidence type="ECO:0000313" key="3">
    <source>
        <dbReference type="EMBL" id="WQG87437.1"/>
    </source>
</evidence>
<name>A0A1K1P3E5_9BACT</name>
<dbReference type="Proteomes" id="UP001326715">
    <property type="component" value="Chromosome"/>
</dbReference>
<gene>
    <name evidence="2" type="ORF">SAMN05661012_01739</name>
    <name evidence="3" type="ORF">SR876_21155</name>
</gene>
<dbReference type="Gene3D" id="3.40.50.300">
    <property type="entry name" value="P-loop containing nucleotide triphosphate hydrolases"/>
    <property type="match status" value="1"/>
</dbReference>